<dbReference type="InterPro" id="IPR012936">
    <property type="entry name" value="Erv_C"/>
</dbReference>
<comment type="caution">
    <text evidence="8">The sequence shown here is derived from an EMBL/GenBank/DDBJ whole genome shotgun (WGS) entry which is preliminary data.</text>
</comment>
<evidence type="ECO:0000256" key="3">
    <source>
        <dbReference type="ARBA" id="ARBA00022989"/>
    </source>
</evidence>
<keyword evidence="5" id="KW-0813">Transport</keyword>
<organism evidence="8 9">
    <name type="scientific">Botryosphaeria dothidea</name>
    <dbReference type="NCBI Taxonomy" id="55169"/>
    <lineage>
        <taxon>Eukaryota</taxon>
        <taxon>Fungi</taxon>
        <taxon>Dikarya</taxon>
        <taxon>Ascomycota</taxon>
        <taxon>Pezizomycotina</taxon>
        <taxon>Dothideomycetes</taxon>
        <taxon>Dothideomycetes incertae sedis</taxon>
        <taxon>Botryosphaeriales</taxon>
        <taxon>Botryosphaeriaceae</taxon>
        <taxon>Botryosphaeria</taxon>
    </lineage>
</organism>
<proteinExistence type="inferred from homology"/>
<sequence>MNGFADHGLSEDAFAPKGALEAFDAFPKTKKTYLQQTAQGANWTLLLIVTCVWLAITETQRWWIGDTSHSFSVEKGVGHEMQINLDVVVAMRCRDLHVNIQDASGDRILAGVALSKDDTRWQQWTEKNKKVHKLERSQGQKRYEEEDVHDYLGASKSRKFPKTPRYRGVPDACRVYGSLDANRVQGDFHITARGHGYMEFGEHLDHNQFNFSHQINELSFGPYYPSLTNPLDYTRAVTPTPDDHFYKFQYYLSVVPTVYTDNSHTIITNQYAVTEQSHSVPETSVPGVFVKFDIEPIKLTISEYNGGFLALLIRLVNVVSGVMVAGGWCFRVGEALMDFYGKRKSRGDGLGVLHGRTPSMDEKRSI</sequence>
<dbReference type="InterPro" id="IPR039542">
    <property type="entry name" value="Erv_N"/>
</dbReference>
<evidence type="ECO:0000256" key="2">
    <source>
        <dbReference type="ARBA" id="ARBA00022692"/>
    </source>
</evidence>
<feature type="domain" description="Endoplasmic reticulum vesicle transporter C-terminal" evidence="6">
    <location>
        <begin position="171"/>
        <end position="326"/>
    </location>
</feature>
<keyword evidence="4" id="KW-0472">Membrane</keyword>
<comment type="function">
    <text evidence="5">Plays a role in transport between endoplasmic reticulum and Golgi.</text>
</comment>
<evidence type="ECO:0000313" key="9">
    <source>
        <dbReference type="Proteomes" id="UP000572817"/>
    </source>
</evidence>
<keyword evidence="9" id="KW-1185">Reference proteome</keyword>
<dbReference type="GO" id="GO:0000139">
    <property type="term" value="C:Golgi membrane"/>
    <property type="evidence" value="ECO:0007669"/>
    <property type="project" value="UniProtKB-SubCell"/>
</dbReference>
<gene>
    <name evidence="8" type="ORF">GTA08_BOTSDO01626</name>
</gene>
<comment type="similarity">
    <text evidence="5">Belongs to the ERGIC family.</text>
</comment>
<keyword evidence="5" id="KW-0333">Golgi apparatus</keyword>
<dbReference type="OrthoDB" id="5541786at2759"/>
<dbReference type="Proteomes" id="UP000572817">
    <property type="component" value="Unassembled WGS sequence"/>
</dbReference>
<evidence type="ECO:0000259" key="7">
    <source>
        <dbReference type="Pfam" id="PF13850"/>
    </source>
</evidence>
<comment type="subcellular location">
    <subcellularLocation>
        <location evidence="5">Endoplasmic reticulum membrane</location>
        <topology evidence="5">Multi-pass membrane protein</topology>
    </subcellularLocation>
    <subcellularLocation>
        <location evidence="5">Endoplasmic reticulum-Golgi intermediate compartment membrane</location>
        <topology evidence="5">Multi-pass membrane protein</topology>
    </subcellularLocation>
    <subcellularLocation>
        <location evidence="5">Golgi apparatus membrane</location>
        <topology evidence="5">Multi-pass membrane protein</topology>
    </subcellularLocation>
    <subcellularLocation>
        <location evidence="1">Membrane</location>
    </subcellularLocation>
</comment>
<evidence type="ECO:0000256" key="5">
    <source>
        <dbReference type="RuleBase" id="RU369013"/>
    </source>
</evidence>
<dbReference type="InterPro" id="IPR045888">
    <property type="entry name" value="Erv"/>
</dbReference>
<keyword evidence="5" id="KW-0931">ER-Golgi transport</keyword>
<name>A0A8H4J6X9_9PEZI</name>
<dbReference type="EMBL" id="WWBZ02000001">
    <property type="protein sequence ID" value="KAF4314250.1"/>
    <property type="molecule type" value="Genomic_DNA"/>
</dbReference>
<dbReference type="AlphaFoldDB" id="A0A8H4J6X9"/>
<dbReference type="GO" id="GO:0030134">
    <property type="term" value="C:COPII-coated ER to Golgi transport vesicle"/>
    <property type="evidence" value="ECO:0007669"/>
    <property type="project" value="TreeGrafter"/>
</dbReference>
<evidence type="ECO:0000259" key="6">
    <source>
        <dbReference type="Pfam" id="PF07970"/>
    </source>
</evidence>
<feature type="domain" description="Endoplasmic reticulum vesicle transporter N-terminal" evidence="7">
    <location>
        <begin position="20"/>
        <end position="108"/>
    </location>
</feature>
<protein>
    <recommendedName>
        <fullName evidence="5">Endoplasmic reticulum-Golgi intermediate compartment protein</fullName>
    </recommendedName>
</protein>
<reference evidence="8" key="1">
    <citation type="submission" date="2020-04" db="EMBL/GenBank/DDBJ databases">
        <title>Genome Assembly and Annotation of Botryosphaeria dothidea sdau 11-99, a Latent Pathogen of Apple Fruit Ring Rot in China.</title>
        <authorList>
            <person name="Yu C."/>
            <person name="Diao Y."/>
            <person name="Lu Q."/>
            <person name="Zhao J."/>
            <person name="Cui S."/>
            <person name="Peng C."/>
            <person name="He B."/>
            <person name="Liu H."/>
        </authorList>
    </citation>
    <scope>NUCLEOTIDE SEQUENCE [LARGE SCALE GENOMIC DNA]</scope>
    <source>
        <strain evidence="8">Sdau11-99</strain>
    </source>
</reference>
<evidence type="ECO:0000313" key="8">
    <source>
        <dbReference type="EMBL" id="KAF4314250.1"/>
    </source>
</evidence>
<dbReference type="GO" id="GO:0006890">
    <property type="term" value="P:retrograde vesicle-mediated transport, Golgi to endoplasmic reticulum"/>
    <property type="evidence" value="ECO:0007669"/>
    <property type="project" value="TreeGrafter"/>
</dbReference>
<evidence type="ECO:0000256" key="1">
    <source>
        <dbReference type="ARBA" id="ARBA00004370"/>
    </source>
</evidence>
<accession>A0A8H4J6X9</accession>
<keyword evidence="2" id="KW-0812">Transmembrane</keyword>
<dbReference type="GO" id="GO:0006888">
    <property type="term" value="P:endoplasmic reticulum to Golgi vesicle-mediated transport"/>
    <property type="evidence" value="ECO:0007669"/>
    <property type="project" value="UniProtKB-UniRule"/>
</dbReference>
<dbReference type="Pfam" id="PF07970">
    <property type="entry name" value="COPIIcoated_ERV"/>
    <property type="match status" value="1"/>
</dbReference>
<dbReference type="GO" id="GO:0033116">
    <property type="term" value="C:endoplasmic reticulum-Golgi intermediate compartment membrane"/>
    <property type="evidence" value="ECO:0007669"/>
    <property type="project" value="UniProtKB-SubCell"/>
</dbReference>
<keyword evidence="5" id="KW-0256">Endoplasmic reticulum</keyword>
<evidence type="ECO:0000256" key="4">
    <source>
        <dbReference type="ARBA" id="ARBA00023136"/>
    </source>
</evidence>
<dbReference type="Pfam" id="PF13850">
    <property type="entry name" value="ERGIC_N"/>
    <property type="match status" value="1"/>
</dbReference>
<dbReference type="GO" id="GO:0005789">
    <property type="term" value="C:endoplasmic reticulum membrane"/>
    <property type="evidence" value="ECO:0007669"/>
    <property type="project" value="UniProtKB-SubCell"/>
</dbReference>
<dbReference type="PANTHER" id="PTHR10984">
    <property type="entry name" value="ENDOPLASMIC RETICULUM-GOLGI INTERMEDIATE COMPARTMENT PROTEIN"/>
    <property type="match status" value="1"/>
</dbReference>
<dbReference type="PANTHER" id="PTHR10984:SF81">
    <property type="entry name" value="ER-DERIVED VESICLES PROTEIN ERV41"/>
    <property type="match status" value="1"/>
</dbReference>
<keyword evidence="3" id="KW-1133">Transmembrane helix</keyword>